<dbReference type="CDD" id="cd18186">
    <property type="entry name" value="BTB_POZ_ZBTB_KLHL-like"/>
    <property type="match status" value="1"/>
</dbReference>
<feature type="compositionally biased region" description="Acidic residues" evidence="1">
    <location>
        <begin position="175"/>
        <end position="189"/>
    </location>
</feature>
<feature type="domain" description="BTB" evidence="2">
    <location>
        <begin position="17"/>
        <end position="86"/>
    </location>
</feature>
<dbReference type="AlphaFoldDB" id="A0A8H8RCT4"/>
<evidence type="ECO:0000256" key="1">
    <source>
        <dbReference type="SAM" id="MobiDB-lite"/>
    </source>
</evidence>
<dbReference type="SUPFAM" id="SSF54695">
    <property type="entry name" value="POZ domain"/>
    <property type="match status" value="1"/>
</dbReference>
<dbReference type="InterPro" id="IPR000210">
    <property type="entry name" value="BTB/POZ_dom"/>
</dbReference>
<evidence type="ECO:0000259" key="2">
    <source>
        <dbReference type="PROSITE" id="PS50097"/>
    </source>
</evidence>
<name>A0A8H8RCT4_9HELO</name>
<dbReference type="PANTHER" id="PTHR47843">
    <property type="entry name" value="BTB DOMAIN-CONTAINING PROTEIN-RELATED"/>
    <property type="match status" value="1"/>
</dbReference>
<reference evidence="3 4" key="1">
    <citation type="submission" date="2018-05" db="EMBL/GenBank/DDBJ databases">
        <title>Genome sequencing and assembly of the regulated plant pathogen Lachnellula willkommii and related sister species for the development of diagnostic species identification markers.</title>
        <authorList>
            <person name="Giroux E."/>
            <person name="Bilodeau G."/>
        </authorList>
    </citation>
    <scope>NUCLEOTIDE SEQUENCE [LARGE SCALE GENOMIC DNA]</scope>
    <source>
        <strain evidence="3 4">CBS 160.35</strain>
    </source>
</reference>
<organism evidence="3 4">
    <name type="scientific">Lachnellula occidentalis</name>
    <dbReference type="NCBI Taxonomy" id="215460"/>
    <lineage>
        <taxon>Eukaryota</taxon>
        <taxon>Fungi</taxon>
        <taxon>Dikarya</taxon>
        <taxon>Ascomycota</taxon>
        <taxon>Pezizomycotina</taxon>
        <taxon>Leotiomycetes</taxon>
        <taxon>Helotiales</taxon>
        <taxon>Lachnaceae</taxon>
        <taxon>Lachnellula</taxon>
    </lineage>
</organism>
<feature type="region of interest" description="Disordered" evidence="1">
    <location>
        <begin position="170"/>
        <end position="189"/>
    </location>
</feature>
<evidence type="ECO:0000313" key="3">
    <source>
        <dbReference type="EMBL" id="TVY32187.1"/>
    </source>
</evidence>
<dbReference type="Proteomes" id="UP000443090">
    <property type="component" value="Unassembled WGS sequence"/>
</dbReference>
<dbReference type="OrthoDB" id="6359816at2759"/>
<sequence length="267" mass="30062">MNVSNSAIFDANDLGTDIVTIHVGPKEKAFAIHKDLICNRSDFFSKAFNGPFKEGVDGKMHLPEDDPQAFSAVVAWMYRDQLPLFPTEQFKDDIVGCDMYINLLLPLFQLAEKLCINTLANQVMDRFQDVHFKHSCIFDPTQLENIYAHCHGGSKLRTYGVLMVIRRGSGGHDDPDGDDEGNENEADNDDDEVFLGGLLELQESQPDFGRDFITLQMKYGYRFQMKYGCTDAQIRDSETGFGQCFFHTHAKSEVCHLGPEPIDTNGT</sequence>
<dbReference type="InterPro" id="IPR011333">
    <property type="entry name" value="SKP1/BTB/POZ_sf"/>
</dbReference>
<accession>A0A8H8RCT4</accession>
<dbReference type="EMBL" id="QGMI01001816">
    <property type="protein sequence ID" value="TVY32187.1"/>
    <property type="molecule type" value="Genomic_DNA"/>
</dbReference>
<evidence type="ECO:0000313" key="4">
    <source>
        <dbReference type="Proteomes" id="UP000443090"/>
    </source>
</evidence>
<protein>
    <recommendedName>
        <fullName evidence="2">BTB domain-containing protein</fullName>
    </recommendedName>
</protein>
<dbReference type="Gene3D" id="3.30.710.10">
    <property type="entry name" value="Potassium Channel Kv1.1, Chain A"/>
    <property type="match status" value="1"/>
</dbReference>
<dbReference type="SMART" id="SM00225">
    <property type="entry name" value="BTB"/>
    <property type="match status" value="1"/>
</dbReference>
<keyword evidence="4" id="KW-1185">Reference proteome</keyword>
<gene>
    <name evidence="3" type="ORF">LOCC1_G008823</name>
</gene>
<dbReference type="PROSITE" id="PS50097">
    <property type="entry name" value="BTB"/>
    <property type="match status" value="1"/>
</dbReference>
<dbReference type="Pfam" id="PF00651">
    <property type="entry name" value="BTB"/>
    <property type="match status" value="1"/>
</dbReference>
<proteinExistence type="predicted"/>
<comment type="caution">
    <text evidence="3">The sequence shown here is derived from an EMBL/GenBank/DDBJ whole genome shotgun (WGS) entry which is preliminary data.</text>
</comment>